<keyword evidence="6" id="KW-1185">Reference proteome</keyword>
<dbReference type="GO" id="GO:0008033">
    <property type="term" value="P:tRNA processing"/>
    <property type="evidence" value="ECO:0007669"/>
    <property type="project" value="UniProtKB-KW"/>
</dbReference>
<dbReference type="Proteomes" id="UP000094285">
    <property type="component" value="Unassembled WGS sequence"/>
</dbReference>
<evidence type="ECO:0000313" key="5">
    <source>
        <dbReference type="EMBL" id="ODV80384.1"/>
    </source>
</evidence>
<sequence length="294" mass="32362">MLYDLNVPWPSNGYSVPATPSQTIGFKNTIVTLYTLGYRQIAINFQLQENVKLPINQPERLNPIPMNTLRDDLCEKFPGLKLYSRVTLIVNDPSKCQGLAKLQGHFDILAVQPTSEKALQLCTINLDIDLISFNFATKLPFFIKHKTVGSAVDKGIKFEICYATVVAGYGADLGINSQMIRKNFFSNVLQLIRGCRSRGIIVSSGATLASQVRNSGDVLTILKTVGLDNSRAKACVTLSPERVLVNGRLRVRSYKQTILEGNDGDLVGSEDVPSKKRLADSSSGRLLKKARKGE</sequence>
<organism evidence="5 6">
    <name type="scientific">Suhomyces tanzawaensis NRRL Y-17324</name>
    <dbReference type="NCBI Taxonomy" id="984487"/>
    <lineage>
        <taxon>Eukaryota</taxon>
        <taxon>Fungi</taxon>
        <taxon>Dikarya</taxon>
        <taxon>Ascomycota</taxon>
        <taxon>Saccharomycotina</taxon>
        <taxon>Pichiomycetes</taxon>
        <taxon>Debaryomycetaceae</taxon>
        <taxon>Suhomyces</taxon>
    </lineage>
</organism>
<dbReference type="GO" id="GO:0003723">
    <property type="term" value="F:RNA binding"/>
    <property type="evidence" value="ECO:0007669"/>
    <property type="project" value="TreeGrafter"/>
</dbReference>
<dbReference type="InterPro" id="IPR002738">
    <property type="entry name" value="RNase_P_p30"/>
</dbReference>
<dbReference type="GO" id="GO:0005655">
    <property type="term" value="C:nucleolar ribonuclease P complex"/>
    <property type="evidence" value="ECO:0007669"/>
    <property type="project" value="TreeGrafter"/>
</dbReference>
<dbReference type="Pfam" id="PF01876">
    <property type="entry name" value="RNase_P_p30"/>
    <property type="match status" value="1"/>
</dbReference>
<keyword evidence="3" id="KW-0819">tRNA processing</keyword>
<protein>
    <submittedName>
        <fullName evidence="5">PHP domain-like protein</fullName>
    </submittedName>
</protein>
<gene>
    <name evidence="5" type="ORF">CANTADRAFT_48551</name>
</gene>
<dbReference type="STRING" id="984487.A0A1E4SLJ6"/>
<accession>A0A1E4SLJ6</accession>
<dbReference type="PANTHER" id="PTHR13031">
    <property type="entry name" value="RIBONUCLEASE P SUBUNIT P30"/>
    <property type="match status" value="1"/>
</dbReference>
<name>A0A1E4SLJ6_9ASCO</name>
<proteinExistence type="inferred from homology"/>
<dbReference type="SUPFAM" id="SSF89550">
    <property type="entry name" value="PHP domain-like"/>
    <property type="match status" value="1"/>
</dbReference>
<dbReference type="RefSeq" id="XP_020065506.1">
    <property type="nucleotide sequence ID" value="XM_020209599.1"/>
</dbReference>
<dbReference type="EMBL" id="KV453911">
    <property type="protein sequence ID" value="ODV80384.1"/>
    <property type="molecule type" value="Genomic_DNA"/>
</dbReference>
<dbReference type="GeneID" id="30983735"/>
<dbReference type="InterPro" id="IPR016195">
    <property type="entry name" value="Pol/histidinol_Pase-like"/>
</dbReference>
<reference evidence="6" key="1">
    <citation type="submission" date="2016-05" db="EMBL/GenBank/DDBJ databases">
        <title>Comparative genomics of biotechnologically important yeasts.</title>
        <authorList>
            <consortium name="DOE Joint Genome Institute"/>
            <person name="Riley R."/>
            <person name="Haridas S."/>
            <person name="Wolfe K.H."/>
            <person name="Lopes M.R."/>
            <person name="Hittinger C.T."/>
            <person name="Goker M."/>
            <person name="Salamov A."/>
            <person name="Wisecaver J."/>
            <person name="Long T.M."/>
            <person name="Aerts A.L."/>
            <person name="Barry K."/>
            <person name="Choi C."/>
            <person name="Clum A."/>
            <person name="Coughlan A.Y."/>
            <person name="Deshpande S."/>
            <person name="Douglass A.P."/>
            <person name="Hanson S.J."/>
            <person name="Klenk H.-P."/>
            <person name="Labutti K."/>
            <person name="Lapidus A."/>
            <person name="Lindquist E."/>
            <person name="Lipzen A."/>
            <person name="Meier-Kolthoff J.P."/>
            <person name="Ohm R.A."/>
            <person name="Otillar R.P."/>
            <person name="Pangilinan J."/>
            <person name="Peng Y."/>
            <person name="Rokas A."/>
            <person name="Rosa C.A."/>
            <person name="Scheuner C."/>
            <person name="Sibirny A.A."/>
            <person name="Slot J.C."/>
            <person name="Stielow J.B."/>
            <person name="Sun H."/>
            <person name="Kurtzman C.P."/>
            <person name="Blackwell M."/>
            <person name="Grigoriev I.V."/>
            <person name="Jeffries T.W."/>
        </authorList>
    </citation>
    <scope>NUCLEOTIDE SEQUENCE [LARGE SCALE GENOMIC DNA]</scope>
    <source>
        <strain evidence="6">NRRL Y-17324</strain>
    </source>
</reference>
<evidence type="ECO:0000256" key="2">
    <source>
        <dbReference type="ARBA" id="ARBA00007331"/>
    </source>
</evidence>
<evidence type="ECO:0000313" key="6">
    <source>
        <dbReference type="Proteomes" id="UP000094285"/>
    </source>
</evidence>
<dbReference type="OrthoDB" id="17948at2759"/>
<comment type="similarity">
    <text evidence="2">Belongs to the eukaryotic/archaeal RNase P protein component 3 family.</text>
</comment>
<evidence type="ECO:0000256" key="4">
    <source>
        <dbReference type="SAM" id="MobiDB-lite"/>
    </source>
</evidence>
<evidence type="ECO:0000256" key="1">
    <source>
        <dbReference type="ARBA" id="ARBA00004123"/>
    </source>
</evidence>
<dbReference type="Gene3D" id="3.20.20.140">
    <property type="entry name" value="Metal-dependent hydrolases"/>
    <property type="match status" value="1"/>
</dbReference>
<evidence type="ECO:0000256" key="3">
    <source>
        <dbReference type="ARBA" id="ARBA00022694"/>
    </source>
</evidence>
<dbReference type="PANTHER" id="PTHR13031:SF0">
    <property type="entry name" value="RIBONUCLEASE P PROTEIN SUBUNIT P30"/>
    <property type="match status" value="1"/>
</dbReference>
<feature type="region of interest" description="Disordered" evidence="4">
    <location>
        <begin position="269"/>
        <end position="294"/>
    </location>
</feature>
<dbReference type="AlphaFoldDB" id="A0A1E4SLJ6"/>
<comment type="subcellular location">
    <subcellularLocation>
        <location evidence="1">Nucleus</location>
    </subcellularLocation>
</comment>